<keyword evidence="3" id="KW-1185">Reference proteome</keyword>
<keyword evidence="1" id="KW-0472">Membrane</keyword>
<comment type="caution">
    <text evidence="2">The sequence shown here is derived from an EMBL/GenBank/DDBJ whole genome shotgun (WGS) entry which is preliminary data.</text>
</comment>
<keyword evidence="1" id="KW-0812">Transmembrane</keyword>
<name>A0ABT4X5V0_9BACI</name>
<protein>
    <submittedName>
        <fullName evidence="2">DUF3918 family protein</fullName>
    </submittedName>
</protein>
<evidence type="ECO:0000313" key="3">
    <source>
        <dbReference type="Proteomes" id="UP001211894"/>
    </source>
</evidence>
<dbReference type="InterPro" id="IPR025029">
    <property type="entry name" value="DUF3918"/>
</dbReference>
<proteinExistence type="predicted"/>
<gene>
    <name evidence="2" type="ORF">PJ311_13875</name>
</gene>
<reference evidence="2 3" key="1">
    <citation type="submission" date="2023-01" db="EMBL/GenBank/DDBJ databases">
        <title>Bacillus changyiensis sp. nov., isolated from a coastal deposit.</title>
        <authorList>
            <person name="Xiao G."/>
            <person name="Lai Q."/>
            <person name="Hu Z."/>
            <person name="Shao Z."/>
        </authorList>
    </citation>
    <scope>NUCLEOTIDE SEQUENCE [LARGE SCALE GENOMIC DNA]</scope>
    <source>
        <strain evidence="2 3">CLL-7-23</strain>
    </source>
</reference>
<feature type="transmembrane region" description="Helical" evidence="1">
    <location>
        <begin position="6"/>
        <end position="26"/>
    </location>
</feature>
<organism evidence="2 3">
    <name type="scientific">Bacillus changyiensis</name>
    <dbReference type="NCBI Taxonomy" id="3004103"/>
    <lineage>
        <taxon>Bacteria</taxon>
        <taxon>Bacillati</taxon>
        <taxon>Bacillota</taxon>
        <taxon>Bacilli</taxon>
        <taxon>Bacillales</taxon>
        <taxon>Bacillaceae</taxon>
        <taxon>Bacillus</taxon>
    </lineage>
</organism>
<dbReference type="Pfam" id="PF13056">
    <property type="entry name" value="DUF3918"/>
    <property type="match status" value="1"/>
</dbReference>
<dbReference type="EMBL" id="JAQKAB010000009">
    <property type="protein sequence ID" value="MDA7027671.1"/>
    <property type="molecule type" value="Genomic_DNA"/>
</dbReference>
<dbReference type="RefSeq" id="WP_271341567.1">
    <property type="nucleotide sequence ID" value="NZ_JAQKAB010000009.1"/>
</dbReference>
<evidence type="ECO:0000256" key="1">
    <source>
        <dbReference type="SAM" id="Phobius"/>
    </source>
</evidence>
<evidence type="ECO:0000313" key="2">
    <source>
        <dbReference type="EMBL" id="MDA7027671.1"/>
    </source>
</evidence>
<accession>A0ABT4X5V0</accession>
<sequence length="37" mass="4425">MNRTMTSLLALGAGALMTTMFNRRGMRRTRRRMMRMF</sequence>
<keyword evidence="1" id="KW-1133">Transmembrane helix</keyword>
<dbReference type="Proteomes" id="UP001211894">
    <property type="component" value="Unassembled WGS sequence"/>
</dbReference>